<dbReference type="EMBL" id="QBIY01011297">
    <property type="protein sequence ID" value="RXN33131.1"/>
    <property type="molecule type" value="Genomic_DNA"/>
</dbReference>
<evidence type="ECO:0000313" key="1">
    <source>
        <dbReference type="EMBL" id="RXN33131.1"/>
    </source>
</evidence>
<organism evidence="1 2">
    <name type="scientific">Labeo rohita</name>
    <name type="common">Indian major carp</name>
    <name type="synonym">Cyprinus rohita</name>
    <dbReference type="NCBI Taxonomy" id="84645"/>
    <lineage>
        <taxon>Eukaryota</taxon>
        <taxon>Metazoa</taxon>
        <taxon>Chordata</taxon>
        <taxon>Craniata</taxon>
        <taxon>Vertebrata</taxon>
        <taxon>Euteleostomi</taxon>
        <taxon>Actinopterygii</taxon>
        <taxon>Neopterygii</taxon>
        <taxon>Teleostei</taxon>
        <taxon>Ostariophysi</taxon>
        <taxon>Cypriniformes</taxon>
        <taxon>Cyprinidae</taxon>
        <taxon>Labeoninae</taxon>
        <taxon>Labeonini</taxon>
        <taxon>Labeo</taxon>
    </lineage>
</organism>
<comment type="caution">
    <text evidence="1">The sequence shown here is derived from an EMBL/GenBank/DDBJ whole genome shotgun (WGS) entry which is preliminary data.</text>
</comment>
<gene>
    <name evidence="1" type="ORF">ROHU_004393</name>
</gene>
<dbReference type="AlphaFoldDB" id="A0A498NMU4"/>
<accession>A0A498NMU4</accession>
<dbReference type="Proteomes" id="UP000290572">
    <property type="component" value="Unassembled WGS sequence"/>
</dbReference>
<protein>
    <submittedName>
        <fullName evidence="1">Uncharacterized protein</fullName>
    </submittedName>
</protein>
<name>A0A498NMU4_LABRO</name>
<keyword evidence="2" id="KW-1185">Reference proteome</keyword>
<evidence type="ECO:0000313" key="2">
    <source>
        <dbReference type="Proteomes" id="UP000290572"/>
    </source>
</evidence>
<reference evidence="1 2" key="1">
    <citation type="submission" date="2018-03" db="EMBL/GenBank/DDBJ databases">
        <title>Draft genome sequence of Rohu Carp (Labeo rohita).</title>
        <authorList>
            <person name="Das P."/>
            <person name="Kushwaha B."/>
            <person name="Joshi C.G."/>
            <person name="Kumar D."/>
            <person name="Nagpure N.S."/>
            <person name="Sahoo L."/>
            <person name="Das S.P."/>
            <person name="Bit A."/>
            <person name="Patnaik S."/>
            <person name="Meher P.K."/>
            <person name="Jayasankar P."/>
            <person name="Koringa P.G."/>
            <person name="Patel N.V."/>
            <person name="Hinsu A.T."/>
            <person name="Kumar R."/>
            <person name="Pandey M."/>
            <person name="Agarwal S."/>
            <person name="Srivastava S."/>
            <person name="Singh M."/>
            <person name="Iquebal M.A."/>
            <person name="Jaiswal S."/>
            <person name="Angadi U.B."/>
            <person name="Kumar N."/>
            <person name="Raza M."/>
            <person name="Shah T.M."/>
            <person name="Rai A."/>
            <person name="Jena J.K."/>
        </authorList>
    </citation>
    <scope>NUCLEOTIDE SEQUENCE [LARGE SCALE GENOMIC DNA]</scope>
    <source>
        <strain evidence="1">DASCIFA01</strain>
        <tissue evidence="1">Testis</tissue>
    </source>
</reference>
<sequence length="134" mass="14862">MSEALAVPEALAVSEASAKNAFGCNVSLRDSASLRGISSLGGNRLYARSTSAFHIRPQSYFRLLELSAKLSEMAESSTPQNKMEKGFKFYVSSYICNYEGSEAWTCRYHGCGEGQARDKFNKRDKVNTIQGLQW</sequence>
<proteinExistence type="predicted"/>